<dbReference type="PANTHER" id="PTHR10763">
    <property type="entry name" value="CELL DIVISION CONTROL PROTEIN 6-RELATED"/>
    <property type="match status" value="1"/>
</dbReference>
<evidence type="ECO:0000313" key="4">
    <source>
        <dbReference type="EMBL" id="KXZ49384.1"/>
    </source>
</evidence>
<dbReference type="STRING" id="33097.A0A150GHU2"/>
<dbReference type="GO" id="GO:0006270">
    <property type="term" value="P:DNA replication initiation"/>
    <property type="evidence" value="ECO:0007669"/>
    <property type="project" value="TreeGrafter"/>
</dbReference>
<organism evidence="4 5">
    <name type="scientific">Gonium pectorale</name>
    <name type="common">Green alga</name>
    <dbReference type="NCBI Taxonomy" id="33097"/>
    <lineage>
        <taxon>Eukaryota</taxon>
        <taxon>Viridiplantae</taxon>
        <taxon>Chlorophyta</taxon>
        <taxon>core chlorophytes</taxon>
        <taxon>Chlorophyceae</taxon>
        <taxon>CS clade</taxon>
        <taxon>Chlamydomonadales</taxon>
        <taxon>Volvocaceae</taxon>
        <taxon>Gonium</taxon>
    </lineage>
</organism>
<feature type="region of interest" description="Disordered" evidence="2">
    <location>
        <begin position="20"/>
        <end position="59"/>
    </location>
</feature>
<feature type="region of interest" description="Disordered" evidence="2">
    <location>
        <begin position="260"/>
        <end position="296"/>
    </location>
</feature>
<reference evidence="5" key="1">
    <citation type="journal article" date="2016" name="Nat. Commun.">
        <title>The Gonium pectorale genome demonstrates co-option of cell cycle regulation during the evolution of multicellularity.</title>
        <authorList>
            <person name="Hanschen E.R."/>
            <person name="Marriage T.N."/>
            <person name="Ferris P.J."/>
            <person name="Hamaji T."/>
            <person name="Toyoda A."/>
            <person name="Fujiyama A."/>
            <person name="Neme R."/>
            <person name="Noguchi H."/>
            <person name="Minakuchi Y."/>
            <person name="Suzuki M."/>
            <person name="Kawai-Toyooka H."/>
            <person name="Smith D.R."/>
            <person name="Sparks H."/>
            <person name="Anderson J."/>
            <person name="Bakaric R."/>
            <person name="Luria V."/>
            <person name="Karger A."/>
            <person name="Kirschner M.W."/>
            <person name="Durand P.M."/>
            <person name="Michod R.E."/>
            <person name="Nozaki H."/>
            <person name="Olson B.J."/>
        </authorList>
    </citation>
    <scope>NUCLEOTIDE SEQUENCE [LARGE SCALE GENOMIC DNA]</scope>
    <source>
        <strain evidence="5">NIES-2863</strain>
    </source>
</reference>
<sequence length="703" mass="70882">MPVTRRSIMAAAAAAAATPAVEEEHLGTTARKKTRASRATSNAADMGIAQNEKSQEPNALTDQEVAAIRRLLMPGALAGTLMSCAAAAEGPDRSQSAEASGGNERLAEPAGRGGQFKELHRMVSECCSSGRGAAVYISGLPGTGKTYTVSRLLASLPALAAASSSSANAPASGSGDSSGGPVRVSFCCATLNCMTLDDPAQLYARLQDELSRSAAAAAGDAGGSGLWHSKAAPPTSAAPADPAAAYDSLLSTLHKLSDVRPAAGAGSKTSGKAKGGASKGTKRGRGADAAAGGGVDEAAAGPQRRVFVVVLDEVDRLLRRRDGGEELARLFQLPATPGVSVVLLAVANSLDLTERMMPQLRARGLTPRHMVFTAYSRPQVLSILSAQLSAHPRGRRTFDDAALDMIAKSVSSSSGDLRQALKACRTALDVLAEHNRANPSAPRASAGIREVHAALQRLSSSGNGQPAVVAKIKGLPPQQQLVLLALATAVGARAAAAGGEAGSFQPGGALFTGARPKFADTVAFREISNQQGTAAGAANPGACFDGPTPNKPGRPAAGGAAGTPNTTRVRGVTGPAAGGAGAATPGSCAGGRSAGPPSRTPASILAGDAGLALTLADVYGQYGSLCRQLDIPSMSESAFRTDALPGLECDGLLKLIEGRTPAASRLSLRAMVRDVQTALADNVMFKRLMGARAPVPVPGAGQA</sequence>
<comment type="caution">
    <text evidence="4">The sequence shown here is derived from an EMBL/GenBank/DDBJ whole genome shotgun (WGS) entry which is preliminary data.</text>
</comment>
<dbReference type="EMBL" id="LSYV01000022">
    <property type="protein sequence ID" value="KXZ49384.1"/>
    <property type="molecule type" value="Genomic_DNA"/>
</dbReference>
<gene>
    <name evidence="4" type="ORF">GPECTOR_21g610</name>
</gene>
<dbReference type="InterPro" id="IPR050311">
    <property type="entry name" value="ORC1/CDC6"/>
</dbReference>
<dbReference type="Gene3D" id="3.40.50.300">
    <property type="entry name" value="P-loop containing nucleotide triphosphate hydrolases"/>
    <property type="match status" value="2"/>
</dbReference>
<evidence type="ECO:0000256" key="2">
    <source>
        <dbReference type="SAM" id="MobiDB-lite"/>
    </source>
</evidence>
<protein>
    <recommendedName>
        <fullName evidence="3">AAA+ ATPase domain-containing protein</fullName>
    </recommendedName>
</protein>
<dbReference type="InterPro" id="IPR041664">
    <property type="entry name" value="AAA_16"/>
</dbReference>
<feature type="region of interest" description="Disordered" evidence="2">
    <location>
        <begin position="89"/>
        <end position="114"/>
    </location>
</feature>
<feature type="region of interest" description="Disordered" evidence="2">
    <location>
        <begin position="531"/>
        <end position="600"/>
    </location>
</feature>
<accession>A0A150GHU2</accession>
<feature type="domain" description="AAA+ ATPase" evidence="3">
    <location>
        <begin position="131"/>
        <end position="368"/>
    </location>
</feature>
<dbReference type="Pfam" id="PF13191">
    <property type="entry name" value="AAA_16"/>
    <property type="match status" value="1"/>
</dbReference>
<proteinExistence type="predicted"/>
<evidence type="ECO:0000313" key="5">
    <source>
        <dbReference type="Proteomes" id="UP000075714"/>
    </source>
</evidence>
<dbReference type="InterPro" id="IPR003593">
    <property type="entry name" value="AAA+_ATPase"/>
</dbReference>
<dbReference type="GO" id="GO:0033314">
    <property type="term" value="P:mitotic DNA replication checkpoint signaling"/>
    <property type="evidence" value="ECO:0007669"/>
    <property type="project" value="TreeGrafter"/>
</dbReference>
<evidence type="ECO:0000256" key="1">
    <source>
        <dbReference type="ARBA" id="ARBA00022705"/>
    </source>
</evidence>
<dbReference type="Gene3D" id="1.10.8.60">
    <property type="match status" value="1"/>
</dbReference>
<dbReference type="Proteomes" id="UP000075714">
    <property type="component" value="Unassembled WGS sequence"/>
</dbReference>
<feature type="compositionally biased region" description="Low complexity" evidence="2">
    <location>
        <begin position="551"/>
        <end position="575"/>
    </location>
</feature>
<keyword evidence="5" id="KW-1185">Reference proteome</keyword>
<name>A0A150GHU2_GONPE</name>
<keyword evidence="1" id="KW-0235">DNA replication</keyword>
<dbReference type="SUPFAM" id="SSF52540">
    <property type="entry name" value="P-loop containing nucleoside triphosphate hydrolases"/>
    <property type="match status" value="1"/>
</dbReference>
<dbReference type="InterPro" id="IPR027417">
    <property type="entry name" value="P-loop_NTPase"/>
</dbReference>
<dbReference type="OrthoDB" id="1926878at2759"/>
<dbReference type="PANTHER" id="PTHR10763:SF26">
    <property type="entry name" value="CELL DIVISION CONTROL PROTEIN 6 HOMOLOG"/>
    <property type="match status" value="1"/>
</dbReference>
<dbReference type="GO" id="GO:0005634">
    <property type="term" value="C:nucleus"/>
    <property type="evidence" value="ECO:0007669"/>
    <property type="project" value="TreeGrafter"/>
</dbReference>
<evidence type="ECO:0000259" key="3">
    <source>
        <dbReference type="SMART" id="SM00382"/>
    </source>
</evidence>
<dbReference type="GO" id="GO:0003688">
    <property type="term" value="F:DNA replication origin binding"/>
    <property type="evidence" value="ECO:0007669"/>
    <property type="project" value="TreeGrafter"/>
</dbReference>
<feature type="compositionally biased region" description="Low complexity" evidence="2">
    <location>
        <begin position="262"/>
        <end position="272"/>
    </location>
</feature>
<dbReference type="SMART" id="SM00382">
    <property type="entry name" value="AAA"/>
    <property type="match status" value="1"/>
</dbReference>
<dbReference type="AlphaFoldDB" id="A0A150GHU2"/>